<dbReference type="EMBL" id="CP000501">
    <property type="protein sequence ID" value="ABN68222.1"/>
    <property type="molecule type" value="Genomic_DNA"/>
</dbReference>
<reference evidence="1 2" key="1">
    <citation type="journal article" date="2007" name="Nat. Biotechnol.">
        <title>Genome sequence of the lignocellulose-bioconverting and xylose-fermenting yeast Pichia stipitis.</title>
        <authorList>
            <person name="Jeffries T.W."/>
            <person name="Grigoriev I.V."/>
            <person name="Grimwood J."/>
            <person name="Laplaza J.M."/>
            <person name="Aerts A."/>
            <person name="Salamov A."/>
            <person name="Schmutz J."/>
            <person name="Lindquist E."/>
            <person name="Dehal P."/>
            <person name="Shapiro H."/>
            <person name="Jin Y.S."/>
            <person name="Passoth V."/>
            <person name="Richardson P.M."/>
        </authorList>
    </citation>
    <scope>NUCLEOTIDE SEQUENCE [LARGE SCALE GENOMIC DNA]</scope>
    <source>
        <strain evidence="2">ATCC 58785 / CBS 6054 / NBRC 10063 / NRRL Y-11545</strain>
    </source>
</reference>
<dbReference type="PANTHER" id="PTHR28015:SF1">
    <property type="entry name" value="ATP SYNTHASE ASSEMBLY FACTOR FMC1, MITOCHONDRIAL"/>
    <property type="match status" value="1"/>
</dbReference>
<evidence type="ECO:0000313" key="1">
    <source>
        <dbReference type="EMBL" id="ABN68222.1"/>
    </source>
</evidence>
<dbReference type="InterPro" id="IPR039196">
    <property type="entry name" value="Fmc1"/>
</dbReference>
<dbReference type="PANTHER" id="PTHR28015">
    <property type="entry name" value="ATP SYNTHASE ASSEMBLY FACTOR FMC1, MITOCHONDRIAL"/>
    <property type="match status" value="1"/>
</dbReference>
<dbReference type="AlphaFoldDB" id="A3LYS7"/>
<dbReference type="OMA" id="HRVGFEL"/>
<dbReference type="FunCoup" id="A3LYS7">
    <property type="interactions" value="75"/>
</dbReference>
<dbReference type="Proteomes" id="UP000002258">
    <property type="component" value="Chromosome 7"/>
</dbReference>
<gene>
    <name evidence="1" type="ORF">PICST_49775</name>
</gene>
<dbReference type="InParanoid" id="A3LYS7"/>
<dbReference type="GeneID" id="4840767"/>
<evidence type="ECO:0000313" key="2">
    <source>
        <dbReference type="Proteomes" id="UP000002258"/>
    </source>
</evidence>
<dbReference type="eggNOG" id="ENOG502SD6J">
    <property type="taxonomic scope" value="Eukaryota"/>
</dbReference>
<dbReference type="STRING" id="322104.A3LYS7"/>
<dbReference type="OrthoDB" id="15893at2759"/>
<accession>A3LYS7</accession>
<dbReference type="RefSeq" id="XP_001386251.1">
    <property type="nucleotide sequence ID" value="XM_001386214.1"/>
</dbReference>
<proteinExistence type="predicted"/>
<keyword evidence="2" id="KW-1185">Reference proteome</keyword>
<dbReference type="KEGG" id="pic:PICST_49775"/>
<name>A3LYS7_PICST</name>
<organism evidence="1 2">
    <name type="scientific">Scheffersomyces stipitis (strain ATCC 58785 / CBS 6054 / NBRC 10063 / NRRL Y-11545)</name>
    <name type="common">Yeast</name>
    <name type="synonym">Pichia stipitis</name>
    <dbReference type="NCBI Taxonomy" id="322104"/>
    <lineage>
        <taxon>Eukaryota</taxon>
        <taxon>Fungi</taxon>
        <taxon>Dikarya</taxon>
        <taxon>Ascomycota</taxon>
        <taxon>Saccharomycotina</taxon>
        <taxon>Pichiomycetes</taxon>
        <taxon>Debaryomycetaceae</taxon>
        <taxon>Scheffersomyces</taxon>
    </lineage>
</organism>
<dbReference type="GO" id="GO:0033615">
    <property type="term" value="P:mitochondrial proton-transporting ATP synthase complex assembly"/>
    <property type="evidence" value="ECO:0007669"/>
    <property type="project" value="InterPro"/>
</dbReference>
<sequence>MSPISQKTYPSFKNLYKALHKELVVIQNRTDAIHAAKDIEKQIALLQYKKLNHIRENKDVKEINSQIEKLMKGEFEESKEFKHKHLIKQFVDAGESKDLVQHKYKLNNMANVVTFLNSQRVYTELLERYNPGLTMKQDDNVRRTANRVGLSVPE</sequence>
<dbReference type="GO" id="GO:0005759">
    <property type="term" value="C:mitochondrial matrix"/>
    <property type="evidence" value="ECO:0007669"/>
    <property type="project" value="TreeGrafter"/>
</dbReference>
<protein>
    <submittedName>
        <fullName evidence="1">Uncharacterized protein</fullName>
    </submittedName>
</protein>
<dbReference type="HOGENOM" id="CLU_128881_1_0_1"/>
<dbReference type="Pfam" id="PF13233">
    <property type="entry name" value="Complex1_LYR_2"/>
    <property type="match status" value="1"/>
</dbReference>